<name>A0A5B7HKS7_PORTR</name>
<dbReference type="AlphaFoldDB" id="A0A5B7HKS7"/>
<keyword evidence="2" id="KW-1185">Reference proteome</keyword>
<sequence length="102" mass="11434">MQKTYQHVTKTGRCGDLAKTYQIWNGSHCPGRGWVDVGMVVVCFSNASGSVKCLVWREVDTVAWISVSTSPALISFNPFNTGTLHLETYERLDHFIIDIRKG</sequence>
<reference evidence="1 2" key="1">
    <citation type="submission" date="2019-05" db="EMBL/GenBank/DDBJ databases">
        <title>Another draft genome of Portunus trituberculatus and its Hox gene families provides insights of decapod evolution.</title>
        <authorList>
            <person name="Jeong J.-H."/>
            <person name="Song I."/>
            <person name="Kim S."/>
            <person name="Choi T."/>
            <person name="Kim D."/>
            <person name="Ryu S."/>
            <person name="Kim W."/>
        </authorList>
    </citation>
    <scope>NUCLEOTIDE SEQUENCE [LARGE SCALE GENOMIC DNA]</scope>
    <source>
        <tissue evidence="1">Muscle</tissue>
    </source>
</reference>
<protein>
    <submittedName>
        <fullName evidence="1">Uncharacterized protein</fullName>
    </submittedName>
</protein>
<proteinExistence type="predicted"/>
<accession>A0A5B7HKS7</accession>
<comment type="caution">
    <text evidence="1">The sequence shown here is derived from an EMBL/GenBank/DDBJ whole genome shotgun (WGS) entry which is preliminary data.</text>
</comment>
<evidence type="ECO:0000313" key="1">
    <source>
        <dbReference type="EMBL" id="MPC73471.1"/>
    </source>
</evidence>
<evidence type="ECO:0000313" key="2">
    <source>
        <dbReference type="Proteomes" id="UP000324222"/>
    </source>
</evidence>
<organism evidence="1 2">
    <name type="scientific">Portunus trituberculatus</name>
    <name type="common">Swimming crab</name>
    <name type="synonym">Neptunus trituberculatus</name>
    <dbReference type="NCBI Taxonomy" id="210409"/>
    <lineage>
        <taxon>Eukaryota</taxon>
        <taxon>Metazoa</taxon>
        <taxon>Ecdysozoa</taxon>
        <taxon>Arthropoda</taxon>
        <taxon>Crustacea</taxon>
        <taxon>Multicrustacea</taxon>
        <taxon>Malacostraca</taxon>
        <taxon>Eumalacostraca</taxon>
        <taxon>Eucarida</taxon>
        <taxon>Decapoda</taxon>
        <taxon>Pleocyemata</taxon>
        <taxon>Brachyura</taxon>
        <taxon>Eubrachyura</taxon>
        <taxon>Portunoidea</taxon>
        <taxon>Portunidae</taxon>
        <taxon>Portuninae</taxon>
        <taxon>Portunus</taxon>
    </lineage>
</organism>
<dbReference type="Proteomes" id="UP000324222">
    <property type="component" value="Unassembled WGS sequence"/>
</dbReference>
<dbReference type="EMBL" id="VSRR010036865">
    <property type="protein sequence ID" value="MPC73471.1"/>
    <property type="molecule type" value="Genomic_DNA"/>
</dbReference>
<gene>
    <name evidence="1" type="ORF">E2C01_067801</name>
</gene>